<dbReference type="InterPro" id="IPR035969">
    <property type="entry name" value="Rab-GAP_TBC_sf"/>
</dbReference>
<evidence type="ECO:0000313" key="1">
    <source>
        <dbReference type="EMBL" id="KAL1544868.1"/>
    </source>
</evidence>
<accession>A0ABD1GP89</accession>
<organism evidence="1 2">
    <name type="scientific">Salvia divinorum</name>
    <name type="common">Maria pastora</name>
    <name type="synonym">Diviner's sage</name>
    <dbReference type="NCBI Taxonomy" id="28513"/>
    <lineage>
        <taxon>Eukaryota</taxon>
        <taxon>Viridiplantae</taxon>
        <taxon>Streptophyta</taxon>
        <taxon>Embryophyta</taxon>
        <taxon>Tracheophyta</taxon>
        <taxon>Spermatophyta</taxon>
        <taxon>Magnoliopsida</taxon>
        <taxon>eudicotyledons</taxon>
        <taxon>Gunneridae</taxon>
        <taxon>Pentapetalae</taxon>
        <taxon>asterids</taxon>
        <taxon>lamiids</taxon>
        <taxon>Lamiales</taxon>
        <taxon>Lamiaceae</taxon>
        <taxon>Nepetoideae</taxon>
        <taxon>Mentheae</taxon>
        <taxon>Salviinae</taxon>
        <taxon>Salvia</taxon>
        <taxon>Salvia subgen. Calosphace</taxon>
    </lineage>
</organism>
<dbReference type="AlphaFoldDB" id="A0ABD1GP89"/>
<gene>
    <name evidence="1" type="ORF">AAHA92_21666</name>
</gene>
<proteinExistence type="predicted"/>
<evidence type="ECO:0000313" key="2">
    <source>
        <dbReference type="Proteomes" id="UP001567538"/>
    </source>
</evidence>
<keyword evidence="2" id="KW-1185">Reference proteome</keyword>
<reference evidence="1 2" key="1">
    <citation type="submission" date="2024-06" db="EMBL/GenBank/DDBJ databases">
        <title>A chromosome level genome sequence of Diviner's sage (Salvia divinorum).</title>
        <authorList>
            <person name="Ford S.A."/>
            <person name="Ro D.-K."/>
            <person name="Ness R.W."/>
            <person name="Phillips M.A."/>
        </authorList>
    </citation>
    <scope>NUCLEOTIDE SEQUENCE [LARGE SCALE GENOMIC DNA]</scope>
    <source>
        <strain evidence="1">SAF-2024a</strain>
        <tissue evidence="1">Leaf</tissue>
    </source>
</reference>
<dbReference type="EMBL" id="JBEAFC010000008">
    <property type="protein sequence ID" value="KAL1544868.1"/>
    <property type="molecule type" value="Genomic_DNA"/>
</dbReference>
<name>A0ABD1GP89_SALDI</name>
<sequence>MSFYGGEKQWKCAAPVVSAVGKMLKPDKWESTFDCNGKILDFRKVLKLIILDVNCSFTEISKATFGWTEFSGPSQNVIFSLLKSLFVCLSPGVDPSIRAEVWEFLLCCYSLSSTAEYRKQLRAARRERYRDLVMECHVMHSSIGTGSLAYVVLDGHSTDNSYKCLKESSNDYGDLVCDTNWRVYKRGEGKVAWPESTKE</sequence>
<dbReference type="SUPFAM" id="SSF47923">
    <property type="entry name" value="Ypt/Rab-GAP domain of gyp1p"/>
    <property type="match status" value="1"/>
</dbReference>
<protein>
    <submittedName>
        <fullName evidence="1">Small G protein signaling modulator 1-like isoform X1</fullName>
    </submittedName>
</protein>
<comment type="caution">
    <text evidence="1">The sequence shown here is derived from an EMBL/GenBank/DDBJ whole genome shotgun (WGS) entry which is preliminary data.</text>
</comment>
<dbReference type="Proteomes" id="UP001567538">
    <property type="component" value="Unassembled WGS sequence"/>
</dbReference>